<proteinExistence type="predicted"/>
<accession>A0A1S4AWZ5</accession>
<dbReference type="OrthoDB" id="7605830at2759"/>
<dbReference type="PANTHER" id="PTHR11439">
    <property type="entry name" value="GAG-POL-RELATED RETROTRANSPOSON"/>
    <property type="match status" value="1"/>
</dbReference>
<protein>
    <submittedName>
        <fullName evidence="1">Uncharacterized mitochondrial protein AtMg00810-like</fullName>
    </submittedName>
</protein>
<dbReference type="CDD" id="cd09272">
    <property type="entry name" value="RNase_HI_RT_Ty1"/>
    <property type="match status" value="1"/>
</dbReference>
<feature type="non-terminal residue" evidence="1">
    <location>
        <position position="178"/>
    </location>
</feature>
<sequence length="178" mass="20233">MDVFNAFLQGDLHDEVYMSLPEGFASQREPKGMRKYALELITELGLSASKPAWTPLEFNQKLTNKELDIAFAVQTLSQFMKNPKRSQWEAALRIVSKKENSLIAYCDTDWASCPNTIRSVTGFIIKHEDSLISWKSKKQNTISKSSAEAKYKSVALTITELVRVTRLFKELGIEIKKP</sequence>
<dbReference type="PANTHER" id="PTHR11439:SF499">
    <property type="entry name" value="PPC DOMAIN-CONTAINING PROTEIN"/>
    <property type="match status" value="1"/>
</dbReference>
<dbReference type="AlphaFoldDB" id="A0A1S4AWZ5"/>
<dbReference type="RefSeq" id="XP_016481140.1">
    <property type="nucleotide sequence ID" value="XM_016625654.1"/>
</dbReference>
<dbReference type="PaxDb" id="4097-A0A1S4AWZ5"/>
<gene>
    <name evidence="1" type="primary">LOC107802197</name>
</gene>
<reference evidence="1" key="1">
    <citation type="submission" date="2025-08" db="UniProtKB">
        <authorList>
            <consortium name="RefSeq"/>
        </authorList>
    </citation>
    <scope>IDENTIFICATION</scope>
</reference>
<dbReference type="STRING" id="4097.A0A1S4AWZ5"/>
<name>A0A1S4AWZ5_TOBAC</name>
<dbReference type="KEGG" id="nta:107802197"/>
<organism evidence="1">
    <name type="scientific">Nicotiana tabacum</name>
    <name type="common">Common tobacco</name>
    <dbReference type="NCBI Taxonomy" id="4097"/>
    <lineage>
        <taxon>Eukaryota</taxon>
        <taxon>Viridiplantae</taxon>
        <taxon>Streptophyta</taxon>
        <taxon>Embryophyta</taxon>
        <taxon>Tracheophyta</taxon>
        <taxon>Spermatophyta</taxon>
        <taxon>Magnoliopsida</taxon>
        <taxon>eudicotyledons</taxon>
        <taxon>Gunneridae</taxon>
        <taxon>Pentapetalae</taxon>
        <taxon>asterids</taxon>
        <taxon>lamiids</taxon>
        <taxon>Solanales</taxon>
        <taxon>Solanaceae</taxon>
        <taxon>Nicotianoideae</taxon>
        <taxon>Nicotianeae</taxon>
        <taxon>Nicotiana</taxon>
    </lineage>
</organism>
<evidence type="ECO:0000313" key="1">
    <source>
        <dbReference type="RefSeq" id="XP_016481140.1"/>
    </source>
</evidence>